<dbReference type="PANTHER" id="PTHR35526">
    <property type="entry name" value="ANTI-SIGMA-F FACTOR RSBW-RELATED"/>
    <property type="match status" value="1"/>
</dbReference>
<dbReference type="Proteomes" id="UP001183388">
    <property type="component" value="Unassembled WGS sequence"/>
</dbReference>
<dbReference type="EC" id="2.7.13.3" evidence="3"/>
<dbReference type="InterPro" id="IPR003594">
    <property type="entry name" value="HATPase_dom"/>
</dbReference>
<keyword evidence="1" id="KW-0723">Serine/threonine-protein kinase</keyword>
<evidence type="ECO:0000259" key="2">
    <source>
        <dbReference type="Pfam" id="PF13581"/>
    </source>
</evidence>
<dbReference type="SUPFAM" id="SSF55874">
    <property type="entry name" value="ATPase domain of HSP90 chaperone/DNA topoisomerase II/histidine kinase"/>
    <property type="match status" value="1"/>
</dbReference>
<dbReference type="GO" id="GO:0005524">
    <property type="term" value="F:ATP binding"/>
    <property type="evidence" value="ECO:0007669"/>
    <property type="project" value="UniProtKB-KW"/>
</dbReference>
<dbReference type="PANTHER" id="PTHR35526:SF3">
    <property type="entry name" value="ANTI-SIGMA-F FACTOR RSBW"/>
    <property type="match status" value="1"/>
</dbReference>
<keyword evidence="3" id="KW-0547">Nucleotide-binding</keyword>
<dbReference type="InterPro" id="IPR050267">
    <property type="entry name" value="Anti-sigma-factor_SerPK"/>
</dbReference>
<dbReference type="EMBL" id="JAVREN010000026">
    <property type="protein sequence ID" value="MDT0308829.1"/>
    <property type="molecule type" value="Genomic_DNA"/>
</dbReference>
<evidence type="ECO:0000256" key="1">
    <source>
        <dbReference type="ARBA" id="ARBA00022527"/>
    </source>
</evidence>
<reference evidence="4" key="1">
    <citation type="submission" date="2023-07" db="EMBL/GenBank/DDBJ databases">
        <title>30 novel species of actinomycetes from the DSMZ collection.</title>
        <authorList>
            <person name="Nouioui I."/>
        </authorList>
    </citation>
    <scope>NUCLEOTIDE SEQUENCE [LARGE SCALE GENOMIC DNA]</scope>
    <source>
        <strain evidence="4">DSM 44917</strain>
    </source>
</reference>
<keyword evidence="3" id="KW-0067">ATP-binding</keyword>
<feature type="domain" description="Histidine kinase/HSP90-like ATPase" evidence="2">
    <location>
        <begin position="8"/>
        <end position="121"/>
    </location>
</feature>
<dbReference type="InterPro" id="IPR036890">
    <property type="entry name" value="HATPase_C_sf"/>
</dbReference>
<dbReference type="RefSeq" id="WP_311631769.1">
    <property type="nucleotide sequence ID" value="NZ_JAVREN010000026.1"/>
</dbReference>
<dbReference type="Pfam" id="PF13581">
    <property type="entry name" value="HATPase_c_2"/>
    <property type="match status" value="1"/>
</dbReference>
<organism evidence="3 4">
    <name type="scientific">Streptomyces boetiae</name>
    <dbReference type="NCBI Taxonomy" id="3075541"/>
    <lineage>
        <taxon>Bacteria</taxon>
        <taxon>Bacillati</taxon>
        <taxon>Actinomycetota</taxon>
        <taxon>Actinomycetes</taxon>
        <taxon>Kitasatosporales</taxon>
        <taxon>Streptomycetaceae</taxon>
        <taxon>Streptomyces</taxon>
    </lineage>
</organism>
<protein>
    <submittedName>
        <fullName evidence="3">ATP-binding protein</fullName>
        <ecNumber evidence="3">2.7.13.3</ecNumber>
    </submittedName>
</protein>
<comment type="caution">
    <text evidence="3">The sequence shown here is derived from an EMBL/GenBank/DDBJ whole genome shotgun (WGS) entry which is preliminary data.</text>
</comment>
<gene>
    <name evidence="3" type="ORF">RM780_17950</name>
</gene>
<dbReference type="GO" id="GO:0004673">
    <property type="term" value="F:protein histidine kinase activity"/>
    <property type="evidence" value="ECO:0007669"/>
    <property type="project" value="UniProtKB-EC"/>
</dbReference>
<proteinExistence type="predicted"/>
<keyword evidence="3" id="KW-0808">Transferase</keyword>
<evidence type="ECO:0000313" key="3">
    <source>
        <dbReference type="EMBL" id="MDT0308829.1"/>
    </source>
</evidence>
<name>A0ABU2LB97_9ACTN</name>
<sequence>MPTYHRTFPARPEEITRARRWTRAVLGTHPCADDAALVVTELGTNAIAHTTSPHPAFRLAITDDGGQAVTISVTDSGSTASRPHVEHADDGATGGRGLYLVTACATAWQVTGDHHGHTVTAHLRTPA</sequence>
<keyword evidence="4" id="KW-1185">Reference proteome</keyword>
<keyword evidence="1" id="KW-0418">Kinase</keyword>
<accession>A0ABU2LB97</accession>
<evidence type="ECO:0000313" key="4">
    <source>
        <dbReference type="Proteomes" id="UP001183388"/>
    </source>
</evidence>
<dbReference type="Gene3D" id="3.30.565.10">
    <property type="entry name" value="Histidine kinase-like ATPase, C-terminal domain"/>
    <property type="match status" value="1"/>
</dbReference>
<dbReference type="CDD" id="cd16936">
    <property type="entry name" value="HATPase_RsbW-like"/>
    <property type="match status" value="1"/>
</dbReference>